<dbReference type="Proteomes" id="UP000195221">
    <property type="component" value="Unassembled WGS sequence"/>
</dbReference>
<protein>
    <submittedName>
        <fullName evidence="1">Uncharacterized protein</fullName>
    </submittedName>
</protein>
<evidence type="ECO:0000313" key="2">
    <source>
        <dbReference type="Proteomes" id="UP000195221"/>
    </source>
</evidence>
<name>A0A242MQP3_CABSO</name>
<sequence length="37" mass="4138">MMNNCFINLIQSGVLKKNASSATRAALIFEIKLNQRV</sequence>
<evidence type="ECO:0000313" key="1">
    <source>
        <dbReference type="EMBL" id="OTP73563.1"/>
    </source>
</evidence>
<gene>
    <name evidence="1" type="ORF">PAMC26577_17980</name>
</gene>
<proteinExistence type="predicted"/>
<reference evidence="1 2" key="1">
    <citation type="submission" date="2017-03" db="EMBL/GenBank/DDBJ databases">
        <title>Genome analysis of strain PAMC 26577.</title>
        <authorList>
            <person name="Oh H.-M."/>
            <person name="Yang J.-A."/>
        </authorList>
    </citation>
    <scope>NUCLEOTIDE SEQUENCE [LARGE SCALE GENOMIC DNA]</scope>
    <source>
        <strain evidence="1 2">PAMC 26577</strain>
    </source>
</reference>
<dbReference type="AlphaFoldDB" id="A0A242MQP3"/>
<comment type="caution">
    <text evidence="1">The sequence shown here is derived from an EMBL/GenBank/DDBJ whole genome shotgun (WGS) entry which is preliminary data.</text>
</comment>
<accession>A0A242MQP3</accession>
<organism evidence="1 2">
    <name type="scientific">Caballeronia sordidicola</name>
    <name type="common">Burkholderia sordidicola</name>
    <dbReference type="NCBI Taxonomy" id="196367"/>
    <lineage>
        <taxon>Bacteria</taxon>
        <taxon>Pseudomonadati</taxon>
        <taxon>Pseudomonadota</taxon>
        <taxon>Betaproteobacteria</taxon>
        <taxon>Burkholderiales</taxon>
        <taxon>Burkholderiaceae</taxon>
        <taxon>Caballeronia</taxon>
    </lineage>
</organism>
<dbReference type="EMBL" id="NBTZ01000077">
    <property type="protein sequence ID" value="OTP73563.1"/>
    <property type="molecule type" value="Genomic_DNA"/>
</dbReference>